<dbReference type="FunFam" id="3.40.50.12780:FF:000003">
    <property type="entry name" value="Long-chain-fatty-acid--CoA ligase FadD"/>
    <property type="match status" value="1"/>
</dbReference>
<dbReference type="InterPro" id="IPR000873">
    <property type="entry name" value="AMP-dep_synth/lig_dom"/>
</dbReference>
<dbReference type="InterPro" id="IPR020845">
    <property type="entry name" value="AMP-binding_CS"/>
</dbReference>
<dbReference type="InterPro" id="IPR042099">
    <property type="entry name" value="ANL_N_sf"/>
</dbReference>
<dbReference type="EMBL" id="JAODUO010002655">
    <property type="protein sequence ID" value="KAK2151137.1"/>
    <property type="molecule type" value="Genomic_DNA"/>
</dbReference>
<dbReference type="InterPro" id="IPR045851">
    <property type="entry name" value="AMP-bd_C_sf"/>
</dbReference>
<evidence type="ECO:0000256" key="6">
    <source>
        <dbReference type="ARBA" id="ARBA00022840"/>
    </source>
</evidence>
<dbReference type="GO" id="GO:0008218">
    <property type="term" value="P:bioluminescence"/>
    <property type="evidence" value="ECO:0007669"/>
    <property type="project" value="UniProtKB-KW"/>
</dbReference>
<dbReference type="PANTHER" id="PTHR24096">
    <property type="entry name" value="LONG-CHAIN-FATTY-ACID--COA LIGASE"/>
    <property type="match status" value="1"/>
</dbReference>
<dbReference type="Proteomes" id="UP001209878">
    <property type="component" value="Unassembled WGS sequence"/>
</dbReference>
<dbReference type="GO" id="GO:0016405">
    <property type="term" value="F:CoA-ligase activity"/>
    <property type="evidence" value="ECO:0007669"/>
    <property type="project" value="TreeGrafter"/>
</dbReference>
<protein>
    <recommendedName>
        <fullName evidence="3">Luciferin 4-monooxygenase</fullName>
        <ecNumber evidence="2">1.13.12.7</ecNumber>
    </recommendedName>
</protein>
<keyword evidence="7" id="KW-0455">Luminescence</keyword>
<keyword evidence="5" id="KW-0547">Nucleotide-binding</keyword>
<dbReference type="SUPFAM" id="SSF56801">
    <property type="entry name" value="Acetyl-CoA synthetase-like"/>
    <property type="match status" value="1"/>
</dbReference>
<evidence type="ECO:0000256" key="5">
    <source>
        <dbReference type="ARBA" id="ARBA00022741"/>
    </source>
</evidence>
<dbReference type="Gene3D" id="3.30.300.30">
    <property type="match status" value="1"/>
</dbReference>
<feature type="domain" description="AMP-binding enzyme C-terminal" evidence="11">
    <location>
        <begin position="421"/>
        <end position="497"/>
    </location>
</feature>
<evidence type="ECO:0000256" key="9">
    <source>
        <dbReference type="ARBA" id="ARBA00048497"/>
    </source>
</evidence>
<evidence type="ECO:0000256" key="7">
    <source>
        <dbReference type="ARBA" id="ARBA00023223"/>
    </source>
</evidence>
<dbReference type="AlphaFoldDB" id="A0AAD9JDG1"/>
<evidence type="ECO:0000259" key="10">
    <source>
        <dbReference type="Pfam" id="PF00501"/>
    </source>
</evidence>
<dbReference type="Pfam" id="PF13193">
    <property type="entry name" value="AMP-binding_C"/>
    <property type="match status" value="1"/>
</dbReference>
<dbReference type="EC" id="1.13.12.7" evidence="2"/>
<evidence type="ECO:0000259" key="11">
    <source>
        <dbReference type="Pfam" id="PF13193"/>
    </source>
</evidence>
<evidence type="ECO:0000313" key="13">
    <source>
        <dbReference type="Proteomes" id="UP001209878"/>
    </source>
</evidence>
<keyword evidence="13" id="KW-1185">Reference proteome</keyword>
<evidence type="ECO:0000313" key="12">
    <source>
        <dbReference type="EMBL" id="KAK2151137.1"/>
    </source>
</evidence>
<proteinExistence type="inferred from homology"/>
<evidence type="ECO:0000256" key="1">
    <source>
        <dbReference type="ARBA" id="ARBA00006432"/>
    </source>
</evidence>
<dbReference type="Gene3D" id="3.40.50.12780">
    <property type="entry name" value="N-terminal domain of ligase-like"/>
    <property type="match status" value="1"/>
</dbReference>
<comment type="caution">
    <text evidence="12">The sequence shown here is derived from an EMBL/GenBank/DDBJ whole genome shotgun (WGS) entry which is preliminary data.</text>
</comment>
<accession>A0AAD9JDG1</accession>
<dbReference type="Pfam" id="PF00501">
    <property type="entry name" value="AMP-binding"/>
    <property type="match status" value="1"/>
</dbReference>
<comment type="catalytic activity">
    <reaction evidence="9">
        <text>firefly D-luciferin + ATP + O2 = firefly oxyluciferin + hnu + AMP + CO2 + diphosphate</text>
        <dbReference type="Rhea" id="RHEA:10732"/>
        <dbReference type="ChEBI" id="CHEBI:15379"/>
        <dbReference type="ChEBI" id="CHEBI:16526"/>
        <dbReference type="ChEBI" id="CHEBI:16792"/>
        <dbReference type="ChEBI" id="CHEBI:30212"/>
        <dbReference type="ChEBI" id="CHEBI:30616"/>
        <dbReference type="ChEBI" id="CHEBI:33019"/>
        <dbReference type="ChEBI" id="CHEBI:58038"/>
        <dbReference type="ChEBI" id="CHEBI:456215"/>
        <dbReference type="EC" id="1.13.12.7"/>
    </reaction>
</comment>
<sequence>MEHLFDDFGRYGQLTALIDGTTGRKLTYTELQSAIVRVGSALWRLGMRKGDVVTLFSENKPEFLIIYLSFAAIGAVISCVSPTYKPGELAYALTHAKAKMLVASTATIEVAKQAAIDAKLNQQDVIVLGEAAGFRPYSALLQDDGKCFPENLDWDPREDLVALPFSSGTTGLPKGVMLSHYNLVANVEQTRTQDVMNYAAGEDVLIGVLPWFHIYGQTCIALAGLKSGVSLVSMPQFSPELFVKIVKDYKVTKLHIAPPTMLFLAQHPLVNGDDFSSVQFIVTGAAPCGANTMTEIRNRLDIPQIRQSYGLTESSPITHNNPSKNYRYDTVGLAVPNTEFKVVELTTGESLERGSEGEVCVRGPQVMKGYLGNEKATRETIKDGWLLTGDLGFADDDGHLIITDRMKELIKYKGIQVAPAELESLLVTHPAVADSAVIGAPDERAGELPRAYVVLKPNLHVSEDELQKFIAERVAPHKQLQGGIEFRKEIPKSAAGKILRRILKDELLANKTG</sequence>
<gene>
    <name evidence="12" type="ORF">NP493_2671g00002</name>
</gene>
<keyword evidence="6" id="KW-0067">ATP-binding</keyword>
<dbReference type="PANTHER" id="PTHR24096:SF149">
    <property type="entry name" value="AMP-BINDING DOMAIN-CONTAINING PROTEIN-RELATED"/>
    <property type="match status" value="1"/>
</dbReference>
<evidence type="ECO:0000256" key="2">
    <source>
        <dbReference type="ARBA" id="ARBA00012532"/>
    </source>
</evidence>
<evidence type="ECO:0000256" key="4">
    <source>
        <dbReference type="ARBA" id="ARBA00022598"/>
    </source>
</evidence>
<evidence type="ECO:0000256" key="8">
    <source>
        <dbReference type="ARBA" id="ARBA00023262"/>
    </source>
</evidence>
<reference evidence="12" key="1">
    <citation type="journal article" date="2023" name="Mol. Biol. Evol.">
        <title>Third-Generation Sequencing Reveals the Adaptive Role of the Epigenome in Three Deep-Sea Polychaetes.</title>
        <authorList>
            <person name="Perez M."/>
            <person name="Aroh O."/>
            <person name="Sun Y."/>
            <person name="Lan Y."/>
            <person name="Juniper S.K."/>
            <person name="Young C.R."/>
            <person name="Angers B."/>
            <person name="Qian P.Y."/>
        </authorList>
    </citation>
    <scope>NUCLEOTIDE SEQUENCE</scope>
    <source>
        <strain evidence="12">R07B-5</strain>
    </source>
</reference>
<organism evidence="12 13">
    <name type="scientific">Ridgeia piscesae</name>
    <name type="common">Tubeworm</name>
    <dbReference type="NCBI Taxonomy" id="27915"/>
    <lineage>
        <taxon>Eukaryota</taxon>
        <taxon>Metazoa</taxon>
        <taxon>Spiralia</taxon>
        <taxon>Lophotrochozoa</taxon>
        <taxon>Annelida</taxon>
        <taxon>Polychaeta</taxon>
        <taxon>Sedentaria</taxon>
        <taxon>Canalipalpata</taxon>
        <taxon>Sabellida</taxon>
        <taxon>Siboglinidae</taxon>
        <taxon>Ridgeia</taxon>
    </lineage>
</organism>
<dbReference type="FunFam" id="3.30.300.30:FF:000007">
    <property type="entry name" value="4-coumarate--CoA ligase 2"/>
    <property type="match status" value="1"/>
</dbReference>
<dbReference type="GO" id="GO:0005524">
    <property type="term" value="F:ATP binding"/>
    <property type="evidence" value="ECO:0007669"/>
    <property type="project" value="UniProtKB-KW"/>
</dbReference>
<dbReference type="InterPro" id="IPR025110">
    <property type="entry name" value="AMP-bd_C"/>
</dbReference>
<evidence type="ECO:0000256" key="3">
    <source>
        <dbReference type="ARBA" id="ARBA00019043"/>
    </source>
</evidence>
<comment type="similarity">
    <text evidence="1">Belongs to the ATP-dependent AMP-binding enzyme family.</text>
</comment>
<dbReference type="PROSITE" id="PS00455">
    <property type="entry name" value="AMP_BINDING"/>
    <property type="match status" value="1"/>
</dbReference>
<feature type="domain" description="AMP-dependent synthetase/ligase" evidence="10">
    <location>
        <begin position="9"/>
        <end position="371"/>
    </location>
</feature>
<keyword evidence="4" id="KW-0436">Ligase</keyword>
<keyword evidence="8" id="KW-0599">Photoprotein</keyword>
<name>A0AAD9JDG1_RIDPI</name>